<dbReference type="InterPro" id="IPR002110">
    <property type="entry name" value="Ankyrin_rpt"/>
</dbReference>
<proteinExistence type="predicted"/>
<dbReference type="Gene3D" id="2.120.10.80">
    <property type="entry name" value="Kelch-type beta propeller"/>
    <property type="match status" value="1"/>
</dbReference>
<evidence type="ECO:0000256" key="3">
    <source>
        <dbReference type="PROSITE-ProRule" id="PRU00023"/>
    </source>
</evidence>
<dbReference type="InterPro" id="IPR036770">
    <property type="entry name" value="Ankyrin_rpt-contain_sf"/>
</dbReference>
<organism evidence="4 5">
    <name type="scientific">Trichormus variabilis N2B</name>
    <dbReference type="NCBI Taxonomy" id="2681315"/>
    <lineage>
        <taxon>Bacteria</taxon>
        <taxon>Bacillati</taxon>
        <taxon>Cyanobacteriota</taxon>
        <taxon>Cyanophyceae</taxon>
        <taxon>Nostocales</taxon>
        <taxon>Nostocaceae</taxon>
        <taxon>Trichormus</taxon>
    </lineage>
</organism>
<dbReference type="Pfam" id="PF12796">
    <property type="entry name" value="Ank_2"/>
    <property type="match status" value="2"/>
</dbReference>
<gene>
    <name evidence="4" type="ORF">GNE12_17570</name>
</gene>
<accession>A0ABR6SBC6</accession>
<dbReference type="Gene3D" id="1.25.40.20">
    <property type="entry name" value="Ankyrin repeat-containing domain"/>
    <property type="match status" value="2"/>
</dbReference>
<dbReference type="PANTHER" id="PTHR24188:SF29">
    <property type="entry name" value="GH09064P"/>
    <property type="match status" value="1"/>
</dbReference>
<reference evidence="4 5" key="1">
    <citation type="submission" date="2019-11" db="EMBL/GenBank/DDBJ databases">
        <title>Comparison of genomes from free-living endosymbiotic cyanobacteria isolated from Azolla.</title>
        <authorList>
            <person name="Thiel T."/>
            <person name="Pratte B."/>
        </authorList>
    </citation>
    <scope>NUCLEOTIDE SEQUENCE [LARGE SCALE GENOMIC DNA]</scope>
    <source>
        <strain evidence="4 5">N2B</strain>
    </source>
</reference>
<dbReference type="SUPFAM" id="SSF48403">
    <property type="entry name" value="Ankyrin repeat"/>
    <property type="match status" value="1"/>
</dbReference>
<feature type="repeat" description="ANK" evidence="3">
    <location>
        <begin position="68"/>
        <end position="100"/>
    </location>
</feature>
<dbReference type="EMBL" id="JACKZP010000073">
    <property type="protein sequence ID" value="MBC1303719.1"/>
    <property type="molecule type" value="Genomic_DNA"/>
</dbReference>
<sequence>MKIHDFAIQGNIAGVRQQLAKGVDINCLDESSQTLLMCAVSSPNASLEMVQFLVEIGADINAIGGTTFNRTVLELAIQSGNIEIIKYLLEVGVNIHAPGADSCDILIDAIYSQNIPSGENLISILRLLIAKGADLGKNQYGKSALTAAASECRFDVVEFLLAVGADREQLQWTELMYAIVFGSVEEVKQLIDAGADLEVWDFCNRTPWILSVQIGEIEKAQLLLPSAADRNKYLTSEEPELMYAIKNNHTELLKWLIAQGFDVEATDHYGTTPLIAAVERGATDCVRILLEAGADPSKSGNYGQKPINCVSNLEILKMLIDAGEDLSDIHDDMQQLLTGLSNDKEISNIDQEQYLSGKYRRFGKANPEIMAVEFWHAMVRSIATAWTARNTFNDADNAFGDKAVWCFQRLGRTITQLPDGRIIQIAGEHEDYYDPDFCIYNDVVVFQNDGKFTIFGYPQEIFPPTDFHSATLVGEYIYIIGNLGYDNQVIYDETPVYRLNCHTFKIEKIETNGEKPGWISRHKACYKEPFHIYITGGKRFSKVGDKTDYIDNKNSYILDLKNMYWSRKLEQFSN</sequence>
<keyword evidence="2 3" id="KW-0040">ANK repeat</keyword>
<protein>
    <submittedName>
        <fullName evidence="4">Ankyrin repeat domain-containing protein</fullName>
    </submittedName>
</protein>
<dbReference type="InterPro" id="IPR011043">
    <property type="entry name" value="Gal_Oxase/kelch_b-propeller"/>
</dbReference>
<dbReference type="Proteomes" id="UP000570851">
    <property type="component" value="Unassembled WGS sequence"/>
</dbReference>
<evidence type="ECO:0000256" key="1">
    <source>
        <dbReference type="ARBA" id="ARBA00022737"/>
    </source>
</evidence>
<dbReference type="PROSITE" id="PS50088">
    <property type="entry name" value="ANK_REPEAT"/>
    <property type="match status" value="5"/>
</dbReference>
<feature type="repeat" description="ANK" evidence="3">
    <location>
        <begin position="269"/>
        <end position="301"/>
    </location>
</feature>
<dbReference type="SUPFAM" id="SSF50965">
    <property type="entry name" value="Galactose oxidase, central domain"/>
    <property type="match status" value="1"/>
</dbReference>
<dbReference type="InterPro" id="IPR015915">
    <property type="entry name" value="Kelch-typ_b-propeller"/>
</dbReference>
<feature type="repeat" description="ANK" evidence="3">
    <location>
        <begin position="236"/>
        <end position="268"/>
    </location>
</feature>
<evidence type="ECO:0000256" key="2">
    <source>
        <dbReference type="ARBA" id="ARBA00023043"/>
    </source>
</evidence>
<dbReference type="GeneID" id="58725874"/>
<keyword evidence="1" id="KW-0677">Repeat</keyword>
<dbReference type="RefSeq" id="WP_011319842.1">
    <property type="nucleotide sequence ID" value="NZ_JACKZP010000073.1"/>
</dbReference>
<keyword evidence="5" id="KW-1185">Reference proteome</keyword>
<name>A0ABR6SBC6_ANAVA</name>
<evidence type="ECO:0000313" key="5">
    <source>
        <dbReference type="Proteomes" id="UP000570851"/>
    </source>
</evidence>
<dbReference type="PANTHER" id="PTHR24188">
    <property type="entry name" value="ANKYRIN REPEAT PROTEIN"/>
    <property type="match status" value="1"/>
</dbReference>
<feature type="repeat" description="ANK" evidence="3">
    <location>
        <begin position="31"/>
        <end position="65"/>
    </location>
</feature>
<comment type="caution">
    <text evidence="4">The sequence shown here is derived from an EMBL/GenBank/DDBJ whole genome shotgun (WGS) entry which is preliminary data.</text>
</comment>
<evidence type="ECO:0000313" key="4">
    <source>
        <dbReference type="EMBL" id="MBC1303719.1"/>
    </source>
</evidence>
<dbReference type="PROSITE" id="PS50297">
    <property type="entry name" value="ANK_REP_REGION"/>
    <property type="match status" value="2"/>
</dbReference>
<feature type="repeat" description="ANK" evidence="3">
    <location>
        <begin position="170"/>
        <end position="202"/>
    </location>
</feature>
<dbReference type="SMART" id="SM00248">
    <property type="entry name" value="ANK"/>
    <property type="match status" value="9"/>
</dbReference>